<protein>
    <recommendedName>
        <fullName evidence="3">Fe2OG dioxygenase domain-containing protein</fullName>
    </recommendedName>
</protein>
<dbReference type="EMBL" id="BMGJ01000013">
    <property type="protein sequence ID" value="GGD72506.1"/>
    <property type="molecule type" value="Genomic_DNA"/>
</dbReference>
<accession>A0ABQ1RLS0</accession>
<dbReference type="Gene3D" id="2.60.120.620">
    <property type="entry name" value="q2cbj1_9rhob like domain"/>
    <property type="match status" value="1"/>
</dbReference>
<name>A0ABQ1RLS0_9ALTE</name>
<dbReference type="InterPro" id="IPR008775">
    <property type="entry name" value="Phytyl_CoA_dOase-like"/>
</dbReference>
<comment type="caution">
    <text evidence="1">The sequence shown here is derived from an EMBL/GenBank/DDBJ whole genome shotgun (WGS) entry which is preliminary data.</text>
</comment>
<organism evidence="1 2">
    <name type="scientific">Lacimicrobium alkaliphilum</name>
    <dbReference type="NCBI Taxonomy" id="1526571"/>
    <lineage>
        <taxon>Bacteria</taxon>
        <taxon>Pseudomonadati</taxon>
        <taxon>Pseudomonadota</taxon>
        <taxon>Gammaproteobacteria</taxon>
        <taxon>Alteromonadales</taxon>
        <taxon>Alteromonadaceae</taxon>
        <taxon>Lacimicrobium</taxon>
    </lineage>
</organism>
<evidence type="ECO:0008006" key="3">
    <source>
        <dbReference type="Google" id="ProtNLM"/>
    </source>
</evidence>
<proteinExistence type="predicted"/>
<evidence type="ECO:0000313" key="1">
    <source>
        <dbReference type="EMBL" id="GGD72506.1"/>
    </source>
</evidence>
<dbReference type="SUPFAM" id="SSF51197">
    <property type="entry name" value="Clavaminate synthase-like"/>
    <property type="match status" value="1"/>
</dbReference>
<evidence type="ECO:0000313" key="2">
    <source>
        <dbReference type="Proteomes" id="UP000614272"/>
    </source>
</evidence>
<sequence>MHGTVDYILTDLRRRSLPDAVEAVLERVRYFGLCMIPEYYSHQFCEQAVGIIRAHEANRDVDIWRDAQGSDTRIMGIEAFQSELDIRKDVLVGRVIASLYGQPPGSGFITSGHLLFRPGNLGSGGGWHRDSVHSDQFKALVYLTDVNSDNGPFQYYLNTSSENSLAELEEHYDIPVTENRISCDPTSVLPVDRLVEVCGPAGSLIISNTRGIHRGKPIQSNERFSLTSYHWKGGIPAHIDKLVNKSCLA</sequence>
<dbReference type="Pfam" id="PF05721">
    <property type="entry name" value="PhyH"/>
    <property type="match status" value="1"/>
</dbReference>
<keyword evidence="2" id="KW-1185">Reference proteome</keyword>
<dbReference type="Proteomes" id="UP000614272">
    <property type="component" value="Unassembled WGS sequence"/>
</dbReference>
<gene>
    <name evidence="1" type="ORF">GCM10011357_29390</name>
</gene>
<reference evidence="2" key="1">
    <citation type="journal article" date="2019" name="Int. J. Syst. Evol. Microbiol.">
        <title>The Global Catalogue of Microorganisms (GCM) 10K type strain sequencing project: providing services to taxonomists for standard genome sequencing and annotation.</title>
        <authorList>
            <consortium name="The Broad Institute Genomics Platform"/>
            <consortium name="The Broad Institute Genome Sequencing Center for Infectious Disease"/>
            <person name="Wu L."/>
            <person name="Ma J."/>
        </authorList>
    </citation>
    <scope>NUCLEOTIDE SEQUENCE [LARGE SCALE GENOMIC DNA]</scope>
    <source>
        <strain evidence="2">CGMCC 1.12923</strain>
    </source>
</reference>